<evidence type="ECO:0000256" key="1">
    <source>
        <dbReference type="SAM" id="Phobius"/>
    </source>
</evidence>
<feature type="transmembrane region" description="Helical" evidence="1">
    <location>
        <begin position="27"/>
        <end position="45"/>
    </location>
</feature>
<dbReference type="NCBIfam" id="NF038065">
    <property type="entry name" value="Pr6Pr"/>
    <property type="match status" value="1"/>
</dbReference>
<evidence type="ECO:0000313" key="2">
    <source>
        <dbReference type="EMBL" id="GES11226.1"/>
    </source>
</evidence>
<comment type="caution">
    <text evidence="2">The sequence shown here is derived from an EMBL/GenBank/DDBJ whole genome shotgun (WGS) entry which is preliminary data.</text>
</comment>
<dbReference type="OrthoDB" id="9809977at2"/>
<dbReference type="AlphaFoldDB" id="A0A5M3WRU8"/>
<proteinExistence type="predicted"/>
<accession>A0A5M3WRU8</accession>
<dbReference type="RefSeq" id="WP_155356608.1">
    <property type="nucleotide sequence ID" value="NZ_BAAAHL010000011.1"/>
</dbReference>
<keyword evidence="1" id="KW-0812">Transmembrane</keyword>
<name>A0A5M3WRU8_9ACTN</name>
<sequence>MFRLVVVAAAVIGMVYTWIALDSPLNPLVLFTVQSNLLLAGYYFWRVVSRRPASAEVKGAVTLYIVITGLVWHFLRMGGASPFERLSLSGLGLGNFLLHYVTPVMAVIDWLVFDRIAPRPRWVAALLWLVYPVAYMVFALVRGVLLPAGAWKRYPYPFLDVDRFGYGGVALMALALAVCFALLGCGLIALHRLVKRASRT</sequence>
<feature type="transmembrane region" description="Helical" evidence="1">
    <location>
        <begin position="125"/>
        <end position="145"/>
    </location>
</feature>
<gene>
    <name evidence="2" type="ORF">Amac_048230</name>
</gene>
<protein>
    <submittedName>
        <fullName evidence="2">Integral membrane regulator</fullName>
    </submittedName>
</protein>
<dbReference type="InterPro" id="IPR049713">
    <property type="entry name" value="Pr6Pr-like"/>
</dbReference>
<organism evidence="2 3">
    <name type="scientific">Acrocarpospora macrocephala</name>
    <dbReference type="NCBI Taxonomy" id="150177"/>
    <lineage>
        <taxon>Bacteria</taxon>
        <taxon>Bacillati</taxon>
        <taxon>Actinomycetota</taxon>
        <taxon>Actinomycetes</taxon>
        <taxon>Streptosporangiales</taxon>
        <taxon>Streptosporangiaceae</taxon>
        <taxon>Acrocarpospora</taxon>
    </lineage>
</organism>
<reference evidence="2 3" key="1">
    <citation type="submission" date="2019-10" db="EMBL/GenBank/DDBJ databases">
        <title>Whole genome shotgun sequence of Acrocarpospora macrocephala NBRC 16266.</title>
        <authorList>
            <person name="Ichikawa N."/>
            <person name="Kimura A."/>
            <person name="Kitahashi Y."/>
            <person name="Komaki H."/>
            <person name="Oguchi A."/>
        </authorList>
    </citation>
    <scope>NUCLEOTIDE SEQUENCE [LARGE SCALE GENOMIC DNA]</scope>
    <source>
        <strain evidence="2 3">NBRC 16266</strain>
    </source>
</reference>
<keyword evidence="3" id="KW-1185">Reference proteome</keyword>
<feature type="transmembrane region" description="Helical" evidence="1">
    <location>
        <begin position="165"/>
        <end position="190"/>
    </location>
</feature>
<dbReference type="EMBL" id="BLAE01000028">
    <property type="protein sequence ID" value="GES11226.1"/>
    <property type="molecule type" value="Genomic_DNA"/>
</dbReference>
<feature type="transmembrane region" description="Helical" evidence="1">
    <location>
        <begin position="57"/>
        <end position="75"/>
    </location>
</feature>
<keyword evidence="1" id="KW-0472">Membrane</keyword>
<evidence type="ECO:0000313" key="3">
    <source>
        <dbReference type="Proteomes" id="UP000331127"/>
    </source>
</evidence>
<feature type="transmembrane region" description="Helical" evidence="1">
    <location>
        <begin position="95"/>
        <end position="113"/>
    </location>
</feature>
<keyword evidence="1" id="KW-1133">Transmembrane helix</keyword>
<dbReference type="Proteomes" id="UP000331127">
    <property type="component" value="Unassembled WGS sequence"/>
</dbReference>